<reference evidence="1" key="1">
    <citation type="submission" date="2020-03" db="EMBL/GenBank/DDBJ databases">
        <title>The deep terrestrial virosphere.</title>
        <authorList>
            <person name="Holmfeldt K."/>
            <person name="Nilsson E."/>
            <person name="Simone D."/>
            <person name="Lopez-Fernandez M."/>
            <person name="Wu X."/>
            <person name="de Brujin I."/>
            <person name="Lundin D."/>
            <person name="Andersson A."/>
            <person name="Bertilsson S."/>
            <person name="Dopson M."/>
        </authorList>
    </citation>
    <scope>NUCLEOTIDE SEQUENCE</scope>
    <source>
        <strain evidence="1">TM448A00302</strain>
    </source>
</reference>
<dbReference type="EMBL" id="MT144001">
    <property type="protein sequence ID" value="QJA46033.1"/>
    <property type="molecule type" value="Genomic_DNA"/>
</dbReference>
<proteinExistence type="predicted"/>
<sequence length="55" mass="6727">MWISKQELKAMLDFEYTRGWNHAYLPPQEYTQWADELRKIEGMPDYVLNAFKEED</sequence>
<dbReference type="AlphaFoldDB" id="A0A6H1ZDP6"/>
<accession>A0A6H1ZDP6</accession>
<organism evidence="1">
    <name type="scientific">viral metagenome</name>
    <dbReference type="NCBI Taxonomy" id="1070528"/>
    <lineage>
        <taxon>unclassified sequences</taxon>
        <taxon>metagenomes</taxon>
        <taxon>organismal metagenomes</taxon>
    </lineage>
</organism>
<name>A0A6H1ZDP6_9ZZZZ</name>
<gene>
    <name evidence="1" type="ORF">TM448A00302_0041</name>
</gene>
<protein>
    <submittedName>
        <fullName evidence="1">Uncharacterized protein</fullName>
    </submittedName>
</protein>
<evidence type="ECO:0000313" key="1">
    <source>
        <dbReference type="EMBL" id="QJA46033.1"/>
    </source>
</evidence>